<accession>A0AAU8FC55</accession>
<proteinExistence type="predicted"/>
<sequence>MGLSKAFLNDRLKISVGKNFELESRNNSGNSTEIFDNIALDYAISRDGRYMFRAFRKNQYQSILEGFIIETGVSFIITADYDLFREIFQKQRNEK</sequence>
<evidence type="ECO:0000313" key="1">
    <source>
        <dbReference type="EMBL" id="XCH22107.1"/>
    </source>
</evidence>
<dbReference type="AlphaFoldDB" id="A0AAU8FC55"/>
<reference evidence="1" key="1">
    <citation type="submission" date="2024-06" db="EMBL/GenBank/DDBJ databases">
        <title>Sequencing and assembly of the genome of Dyadobacter sp. strain 676, a symbiont of Cyamopsis tetragonoloba.</title>
        <authorList>
            <person name="Guro P."/>
            <person name="Sazanova A."/>
            <person name="Kuznetsova I."/>
            <person name="Belimov A."/>
            <person name="Safronova V."/>
        </authorList>
    </citation>
    <scope>NUCLEOTIDE SEQUENCE</scope>
    <source>
        <strain evidence="1">676</strain>
    </source>
</reference>
<gene>
    <name evidence="1" type="ORF">ABV298_17280</name>
</gene>
<organism evidence="1">
    <name type="scientific">Dyadobacter sp. 676</name>
    <dbReference type="NCBI Taxonomy" id="3088362"/>
    <lineage>
        <taxon>Bacteria</taxon>
        <taxon>Pseudomonadati</taxon>
        <taxon>Bacteroidota</taxon>
        <taxon>Cytophagia</taxon>
        <taxon>Cytophagales</taxon>
        <taxon>Spirosomataceae</taxon>
        <taxon>Dyadobacter</taxon>
    </lineage>
</organism>
<dbReference type="EMBL" id="CP159289">
    <property type="protein sequence ID" value="XCH22107.1"/>
    <property type="molecule type" value="Genomic_DNA"/>
</dbReference>
<protein>
    <submittedName>
        <fullName evidence="1">Uncharacterized protein</fullName>
    </submittedName>
</protein>
<name>A0AAU8FC55_9BACT</name>
<dbReference type="RefSeq" id="WP_353717440.1">
    <property type="nucleotide sequence ID" value="NZ_CP159289.1"/>
</dbReference>